<feature type="domain" description="DUF4352" evidence="2">
    <location>
        <begin position="37"/>
        <end position="143"/>
    </location>
</feature>
<protein>
    <submittedName>
        <fullName evidence="3">DUF4352 domain-containing protein</fullName>
    </submittedName>
</protein>
<dbReference type="RefSeq" id="WP_101474411.1">
    <property type="nucleotide sequence ID" value="NZ_CP060637.1"/>
</dbReference>
<dbReference type="EMBL" id="CP060637">
    <property type="protein sequence ID" value="QNM14856.1"/>
    <property type="molecule type" value="Genomic_DNA"/>
</dbReference>
<dbReference type="InterPro" id="IPR029051">
    <property type="entry name" value="DUF4352"/>
</dbReference>
<dbReference type="Pfam" id="PF11611">
    <property type="entry name" value="DUF4352"/>
    <property type="match status" value="1"/>
</dbReference>
<dbReference type="InterPro" id="IPR029050">
    <property type="entry name" value="Immunoprotect_excell_Ig-like"/>
</dbReference>
<dbReference type="KEGG" id="fho:H9Q81_07795"/>
<accession>A0A7G9GVM4</accession>
<keyword evidence="4" id="KW-1185">Reference proteome</keyword>
<evidence type="ECO:0000313" key="3">
    <source>
        <dbReference type="EMBL" id="QNM14856.1"/>
    </source>
</evidence>
<evidence type="ECO:0000256" key="1">
    <source>
        <dbReference type="ARBA" id="ARBA00022729"/>
    </source>
</evidence>
<sequence>MKKVLFLVIAVVFGLIVFLGACGSPSSTSNKEEVASIKETVKDKIFEVTVNEATVVDSMQIDYMTTLPKEEGIKYAIINVTFKNIDSESRYVSEGDLLINYNGKSYKFDKSETVMADGWGLFLDQLNPLTSVTTNIVYKLPSEIEGDAYYAPGRGEAKFYLGKIGN</sequence>
<dbReference type="AlphaFoldDB" id="A0A7G9GVM4"/>
<proteinExistence type="predicted"/>
<dbReference type="PROSITE" id="PS51257">
    <property type="entry name" value="PROKAR_LIPOPROTEIN"/>
    <property type="match status" value="1"/>
</dbReference>
<organism evidence="3 4">
    <name type="scientific">Fusobacterium hominis</name>
    <dbReference type="NCBI Taxonomy" id="2764326"/>
    <lineage>
        <taxon>Bacteria</taxon>
        <taxon>Fusobacteriati</taxon>
        <taxon>Fusobacteriota</taxon>
        <taxon>Fusobacteriia</taxon>
        <taxon>Fusobacteriales</taxon>
        <taxon>Fusobacteriaceae</taxon>
        <taxon>Fusobacterium</taxon>
    </lineage>
</organism>
<dbReference type="Proteomes" id="UP000515913">
    <property type="component" value="Chromosome"/>
</dbReference>
<evidence type="ECO:0000313" key="4">
    <source>
        <dbReference type="Proteomes" id="UP000515913"/>
    </source>
</evidence>
<name>A0A7G9GVM4_9FUSO</name>
<reference evidence="3 4" key="1">
    <citation type="submission" date="2020-08" db="EMBL/GenBank/DDBJ databases">
        <authorList>
            <person name="Liu C."/>
            <person name="Sun Q."/>
        </authorList>
    </citation>
    <scope>NUCLEOTIDE SEQUENCE [LARGE SCALE GENOMIC DNA]</scope>
    <source>
        <strain evidence="3 4">NSJ-57</strain>
    </source>
</reference>
<evidence type="ECO:0000259" key="2">
    <source>
        <dbReference type="Pfam" id="PF11611"/>
    </source>
</evidence>
<gene>
    <name evidence="3" type="ORF">H9Q81_07795</name>
</gene>
<dbReference type="Gene3D" id="2.60.40.1240">
    <property type="match status" value="1"/>
</dbReference>
<keyword evidence="1" id="KW-0732">Signal</keyword>